<organism evidence="2 3">
    <name type="scientific">Saitoella complicata (strain BCRC 22490 / CBS 7301 / JCM 7358 / NBRC 10748 / NRRL Y-17804)</name>
    <dbReference type="NCBI Taxonomy" id="698492"/>
    <lineage>
        <taxon>Eukaryota</taxon>
        <taxon>Fungi</taxon>
        <taxon>Dikarya</taxon>
        <taxon>Ascomycota</taxon>
        <taxon>Taphrinomycotina</taxon>
        <taxon>Taphrinomycotina incertae sedis</taxon>
        <taxon>Saitoella</taxon>
    </lineage>
</organism>
<proteinExistence type="predicted"/>
<feature type="compositionally biased region" description="Basic and acidic residues" evidence="1">
    <location>
        <begin position="18"/>
        <end position="35"/>
    </location>
</feature>
<keyword evidence="3" id="KW-1185">Reference proteome</keyword>
<dbReference type="Pfam" id="PF10175">
    <property type="entry name" value="MPP6"/>
    <property type="match status" value="1"/>
</dbReference>
<dbReference type="RefSeq" id="XP_019026720.1">
    <property type="nucleotide sequence ID" value="XM_019165684.1"/>
</dbReference>
<dbReference type="AlphaFoldDB" id="A0A0E9N7Y0"/>
<evidence type="ECO:0000313" key="3">
    <source>
        <dbReference type="Proteomes" id="UP000033140"/>
    </source>
</evidence>
<reference evidence="2 3" key="3">
    <citation type="journal article" date="2015" name="Genome Announc.">
        <title>Draft Genome Sequence of the Archiascomycetous Yeast Saitoella complicata.</title>
        <authorList>
            <person name="Yamauchi K."/>
            <person name="Kondo S."/>
            <person name="Hamamoto M."/>
            <person name="Takahashi Y."/>
            <person name="Ogura Y."/>
            <person name="Hayashi T."/>
            <person name="Nishida H."/>
        </authorList>
    </citation>
    <scope>NUCLEOTIDE SEQUENCE [LARGE SCALE GENOMIC DNA]</scope>
    <source>
        <strain evidence="2 3">NRRL Y-17804</strain>
    </source>
</reference>
<accession>A0A0E9N7Y0</accession>
<evidence type="ECO:0008006" key="4">
    <source>
        <dbReference type="Google" id="ProtNLM"/>
    </source>
</evidence>
<feature type="compositionally biased region" description="Acidic residues" evidence="1">
    <location>
        <begin position="112"/>
        <end position="121"/>
    </location>
</feature>
<protein>
    <recommendedName>
        <fullName evidence="4">M-phase phosphoprotein 6</fullName>
    </recommendedName>
</protein>
<name>A0A0E9N7Y0_SAICN</name>
<feature type="compositionally biased region" description="Basic and acidic residues" evidence="1">
    <location>
        <begin position="165"/>
        <end position="176"/>
    </location>
</feature>
<dbReference type="InterPro" id="IPR019324">
    <property type="entry name" value="MPP6"/>
</dbReference>
<dbReference type="GO" id="GO:0000460">
    <property type="term" value="P:maturation of 5.8S rRNA"/>
    <property type="evidence" value="ECO:0007669"/>
    <property type="project" value="TreeGrafter"/>
</dbReference>
<dbReference type="EMBL" id="BACD03000002">
    <property type="protein sequence ID" value="GAO46022.1"/>
    <property type="molecule type" value="Genomic_DNA"/>
</dbReference>
<feature type="region of interest" description="Disordered" evidence="1">
    <location>
        <begin position="1"/>
        <end position="176"/>
    </location>
</feature>
<dbReference type="PANTHER" id="PTHR13582:SF0">
    <property type="entry name" value="M-PHASE PHOSPHOPROTEIN 6"/>
    <property type="match status" value="1"/>
</dbReference>
<dbReference type="OMA" id="KFMQRSM"/>
<reference evidence="2 3" key="2">
    <citation type="journal article" date="2014" name="J. Gen. Appl. Microbiol.">
        <title>The early diverging ascomycetous budding yeast Saitoella complicata has three histone deacetylases belonging to the Clr6, Hos2, and Rpd3 lineages.</title>
        <authorList>
            <person name="Nishida H."/>
            <person name="Matsumoto T."/>
            <person name="Kondo S."/>
            <person name="Hamamoto M."/>
            <person name="Yoshikawa H."/>
        </authorList>
    </citation>
    <scope>NUCLEOTIDE SEQUENCE [LARGE SCALE GENOMIC DNA]</scope>
    <source>
        <strain evidence="2 3">NRRL Y-17804</strain>
    </source>
</reference>
<gene>
    <name evidence="2" type="ORF">G7K_0267-t1</name>
</gene>
<evidence type="ECO:0000256" key="1">
    <source>
        <dbReference type="SAM" id="MobiDB-lite"/>
    </source>
</evidence>
<dbReference type="PANTHER" id="PTHR13582">
    <property type="entry name" value="M-PHASE PHOSPHOPROTEIN 6"/>
    <property type="match status" value="1"/>
</dbReference>
<sequence length="176" mass="19873">MSSKLMNMKFMQRASENAVREEEKKVQKRKVDEQSWRLSFKDQPPQPPKLNVKFEASYSAFDRPSGRTSYGGATPVNGSGEKPPIGRMSFGNFNLDVEKLHNPNAGRGSGEISEDPEDQSEDAIAQRKRDEYEREKKILRDMSKMSSISGSGSSKQGTAGKKRRREEVDTPKKRSE</sequence>
<feature type="compositionally biased region" description="Basic and acidic residues" evidence="1">
    <location>
        <begin position="124"/>
        <end position="143"/>
    </location>
</feature>
<dbReference type="Proteomes" id="UP000033140">
    <property type="component" value="Unassembled WGS sequence"/>
</dbReference>
<evidence type="ECO:0000313" key="2">
    <source>
        <dbReference type="EMBL" id="GAO46022.1"/>
    </source>
</evidence>
<feature type="compositionally biased region" description="Low complexity" evidence="1">
    <location>
        <begin position="144"/>
        <end position="155"/>
    </location>
</feature>
<comment type="caution">
    <text evidence="2">The sequence shown here is derived from an EMBL/GenBank/DDBJ whole genome shotgun (WGS) entry which is preliminary data.</text>
</comment>
<reference evidence="2 3" key="1">
    <citation type="journal article" date="2011" name="J. Gen. Appl. Microbiol.">
        <title>Draft genome sequencing of the enigmatic yeast Saitoella complicata.</title>
        <authorList>
            <person name="Nishida H."/>
            <person name="Hamamoto M."/>
            <person name="Sugiyama J."/>
        </authorList>
    </citation>
    <scope>NUCLEOTIDE SEQUENCE [LARGE SCALE GENOMIC DNA]</scope>
    <source>
        <strain evidence="2 3">NRRL Y-17804</strain>
    </source>
</reference>